<dbReference type="PANTHER" id="PTHR24349">
    <property type="entry name" value="SERINE/THREONINE-PROTEIN KINASE"/>
    <property type="match status" value="1"/>
</dbReference>
<comment type="catalytic activity">
    <reaction evidence="12">
        <text>L-seryl-[protein] + ATP = O-phospho-L-seryl-[protein] + ADP + H(+)</text>
        <dbReference type="Rhea" id="RHEA:17989"/>
        <dbReference type="Rhea" id="RHEA-COMP:9863"/>
        <dbReference type="Rhea" id="RHEA-COMP:11604"/>
        <dbReference type="ChEBI" id="CHEBI:15378"/>
        <dbReference type="ChEBI" id="CHEBI:29999"/>
        <dbReference type="ChEBI" id="CHEBI:30616"/>
        <dbReference type="ChEBI" id="CHEBI:83421"/>
        <dbReference type="ChEBI" id="CHEBI:456216"/>
        <dbReference type="EC" id="2.7.11.1"/>
    </reaction>
</comment>
<keyword evidence="3" id="KW-0808">Transferase</keyword>
<dbReference type="AlphaFoldDB" id="A0ABD1YVL5"/>
<dbReference type="PROSITE" id="PS00107">
    <property type="entry name" value="PROTEIN_KINASE_ATP"/>
    <property type="match status" value="1"/>
</dbReference>
<dbReference type="Gene3D" id="3.30.200.20">
    <property type="entry name" value="Phosphorylase Kinase, domain 1"/>
    <property type="match status" value="1"/>
</dbReference>
<protein>
    <recommendedName>
        <fullName evidence="1">non-specific serine/threonine protein kinase</fullName>
        <ecNumber evidence="1">2.7.11.1</ecNumber>
    </recommendedName>
</protein>
<dbReference type="Gene3D" id="1.10.238.10">
    <property type="entry name" value="EF-hand"/>
    <property type="match status" value="1"/>
</dbReference>
<keyword evidence="2 14" id="KW-0723">Serine/threonine-protein kinase</keyword>
<feature type="domain" description="EF-hand" evidence="17">
    <location>
        <begin position="420"/>
        <end position="455"/>
    </location>
</feature>
<evidence type="ECO:0000256" key="6">
    <source>
        <dbReference type="ARBA" id="ARBA00022741"/>
    </source>
</evidence>
<dbReference type="CDD" id="cd05117">
    <property type="entry name" value="STKc_CAMK"/>
    <property type="match status" value="1"/>
</dbReference>
<dbReference type="InterPro" id="IPR001751">
    <property type="entry name" value="S100/CaBP7/8-like_CS"/>
</dbReference>
<feature type="region of interest" description="Disordered" evidence="15">
    <location>
        <begin position="1"/>
        <end position="28"/>
    </location>
</feature>
<dbReference type="InterPro" id="IPR050205">
    <property type="entry name" value="CDPK_Ser/Thr_kinases"/>
</dbReference>
<dbReference type="Pfam" id="PF00069">
    <property type="entry name" value="Pkinase"/>
    <property type="match status" value="1"/>
</dbReference>
<dbReference type="Proteomes" id="UP001605036">
    <property type="component" value="Unassembled WGS sequence"/>
</dbReference>
<dbReference type="GO" id="GO:0046872">
    <property type="term" value="F:metal ion binding"/>
    <property type="evidence" value="ECO:0007669"/>
    <property type="project" value="UniProtKB-KW"/>
</dbReference>
<evidence type="ECO:0000256" key="10">
    <source>
        <dbReference type="ARBA" id="ARBA00024334"/>
    </source>
</evidence>
<sequence length="500" mass="57025">MEHLEKQPHHVHFADPDTPMMERSESRRQMVPNSVLLRETENLKDLFIIGRKLGSGQFGVTYLCTEKATGKNYACKMIQKKKLIMREDQEDVRREISILHLLEGQDNIVEIKGAYEDASNVYLVMELCSGGELFDRITARGHYSEAQASVVMRSILRAIEVCHDFGVFHRDLKPENFLLADKSEEATLKVIDFGLSTYFKLDETFTDVVGSPYYIAPEVLKKSYGPEADVWSAGVILYILLSGIPPFWAENEDAIFNLILNQEVRFNSHTWKSISAEAKDLIQKLLIRNPIKRPTAREALMHPWIQEDGVAPDVPIDPVVQSRMKTFSAMNKLKKLAIRVIAESLSEEEIAGLKEMFKMVDTDGSNTITFEELRAALRRFGSVLQDDEIHELLNAADVDQNGVIDYGEFIAATVSLKKVSQTENLHKAFQYFDKDKSGYITRDELQEACTKHHMKDCPVDEMIKELDQDNDGRINYQEFSSMFTRVTSVRSRNNLRALTA</sequence>
<dbReference type="FunFam" id="3.30.200.20:FF:000004">
    <property type="entry name" value="Calcium-dependent protein kinase 1"/>
    <property type="match status" value="1"/>
</dbReference>
<dbReference type="CDD" id="cd00051">
    <property type="entry name" value="EFh"/>
    <property type="match status" value="1"/>
</dbReference>
<organism evidence="18 19">
    <name type="scientific">Riccia fluitans</name>
    <dbReference type="NCBI Taxonomy" id="41844"/>
    <lineage>
        <taxon>Eukaryota</taxon>
        <taxon>Viridiplantae</taxon>
        <taxon>Streptophyta</taxon>
        <taxon>Embryophyta</taxon>
        <taxon>Marchantiophyta</taxon>
        <taxon>Marchantiopsida</taxon>
        <taxon>Marchantiidae</taxon>
        <taxon>Marchantiales</taxon>
        <taxon>Ricciaceae</taxon>
        <taxon>Riccia</taxon>
    </lineage>
</organism>
<comment type="catalytic activity">
    <reaction evidence="11">
        <text>L-threonyl-[protein] + ATP = O-phospho-L-threonyl-[protein] + ADP + H(+)</text>
        <dbReference type="Rhea" id="RHEA:46608"/>
        <dbReference type="Rhea" id="RHEA-COMP:11060"/>
        <dbReference type="Rhea" id="RHEA-COMP:11605"/>
        <dbReference type="ChEBI" id="CHEBI:15378"/>
        <dbReference type="ChEBI" id="CHEBI:30013"/>
        <dbReference type="ChEBI" id="CHEBI:30616"/>
        <dbReference type="ChEBI" id="CHEBI:61977"/>
        <dbReference type="ChEBI" id="CHEBI:456216"/>
        <dbReference type="EC" id="2.7.11.1"/>
    </reaction>
</comment>
<evidence type="ECO:0000256" key="13">
    <source>
        <dbReference type="PROSITE-ProRule" id="PRU10141"/>
    </source>
</evidence>
<dbReference type="PROSITE" id="PS00018">
    <property type="entry name" value="EF_HAND_1"/>
    <property type="match status" value="4"/>
</dbReference>
<dbReference type="InterPro" id="IPR017441">
    <property type="entry name" value="Protein_kinase_ATP_BS"/>
</dbReference>
<feature type="domain" description="EF-hand" evidence="17">
    <location>
        <begin position="459"/>
        <end position="489"/>
    </location>
</feature>
<keyword evidence="7" id="KW-0418">Kinase</keyword>
<evidence type="ECO:0000256" key="9">
    <source>
        <dbReference type="ARBA" id="ARBA00022840"/>
    </source>
</evidence>
<proteinExistence type="inferred from homology"/>
<evidence type="ECO:0000256" key="4">
    <source>
        <dbReference type="ARBA" id="ARBA00022723"/>
    </source>
</evidence>
<feature type="domain" description="EF-hand" evidence="17">
    <location>
        <begin position="348"/>
        <end position="383"/>
    </location>
</feature>
<keyword evidence="4" id="KW-0479">Metal-binding</keyword>
<reference evidence="18 19" key="1">
    <citation type="submission" date="2024-09" db="EMBL/GenBank/DDBJ databases">
        <title>Chromosome-scale assembly of Riccia fluitans.</title>
        <authorList>
            <person name="Paukszto L."/>
            <person name="Sawicki J."/>
            <person name="Karawczyk K."/>
            <person name="Piernik-Szablinska J."/>
            <person name="Szczecinska M."/>
            <person name="Mazdziarz M."/>
        </authorList>
    </citation>
    <scope>NUCLEOTIDE SEQUENCE [LARGE SCALE GENOMIC DNA]</scope>
    <source>
        <strain evidence="18">Rf_01</strain>
        <tissue evidence="18">Aerial parts of the thallus</tissue>
    </source>
</reference>
<dbReference type="PROSITE" id="PS50011">
    <property type="entry name" value="PROTEIN_KINASE_DOM"/>
    <property type="match status" value="1"/>
</dbReference>
<feature type="domain" description="EF-hand" evidence="17">
    <location>
        <begin position="384"/>
        <end position="419"/>
    </location>
</feature>
<dbReference type="PROSITE" id="PS00108">
    <property type="entry name" value="PROTEIN_KINASE_ST"/>
    <property type="match status" value="1"/>
</dbReference>
<dbReference type="EC" id="2.7.11.1" evidence="1"/>
<dbReference type="InterPro" id="IPR002048">
    <property type="entry name" value="EF_hand_dom"/>
</dbReference>
<dbReference type="SMART" id="SM00220">
    <property type="entry name" value="S_TKc"/>
    <property type="match status" value="1"/>
</dbReference>
<dbReference type="PROSITE" id="PS00303">
    <property type="entry name" value="S100_CABP"/>
    <property type="match status" value="1"/>
</dbReference>
<evidence type="ECO:0000259" key="17">
    <source>
        <dbReference type="PROSITE" id="PS50222"/>
    </source>
</evidence>
<dbReference type="PROSITE" id="PS50222">
    <property type="entry name" value="EF_HAND_2"/>
    <property type="match status" value="4"/>
</dbReference>
<dbReference type="GO" id="GO:0005524">
    <property type="term" value="F:ATP binding"/>
    <property type="evidence" value="ECO:0007669"/>
    <property type="project" value="UniProtKB-UniRule"/>
</dbReference>
<evidence type="ECO:0000313" key="18">
    <source>
        <dbReference type="EMBL" id="KAL2634710.1"/>
    </source>
</evidence>
<gene>
    <name evidence="18" type="ORF">R1flu_006189</name>
</gene>
<evidence type="ECO:0000259" key="16">
    <source>
        <dbReference type="PROSITE" id="PS50011"/>
    </source>
</evidence>
<accession>A0ABD1YVL5</accession>
<feature type="domain" description="Protein kinase" evidence="16">
    <location>
        <begin position="47"/>
        <end position="305"/>
    </location>
</feature>
<evidence type="ECO:0000256" key="2">
    <source>
        <dbReference type="ARBA" id="ARBA00022527"/>
    </source>
</evidence>
<dbReference type="GO" id="GO:0004674">
    <property type="term" value="F:protein serine/threonine kinase activity"/>
    <property type="evidence" value="ECO:0007669"/>
    <property type="project" value="UniProtKB-KW"/>
</dbReference>
<dbReference type="InterPro" id="IPR011992">
    <property type="entry name" value="EF-hand-dom_pair"/>
</dbReference>
<evidence type="ECO:0000256" key="1">
    <source>
        <dbReference type="ARBA" id="ARBA00012513"/>
    </source>
</evidence>
<dbReference type="Pfam" id="PF13499">
    <property type="entry name" value="EF-hand_7"/>
    <property type="match status" value="2"/>
</dbReference>
<dbReference type="InterPro" id="IPR008271">
    <property type="entry name" value="Ser/Thr_kinase_AS"/>
</dbReference>
<evidence type="ECO:0000256" key="8">
    <source>
        <dbReference type="ARBA" id="ARBA00022837"/>
    </source>
</evidence>
<evidence type="ECO:0000256" key="3">
    <source>
        <dbReference type="ARBA" id="ARBA00022679"/>
    </source>
</evidence>
<keyword evidence="6 13" id="KW-0547">Nucleotide-binding</keyword>
<keyword evidence="19" id="KW-1185">Reference proteome</keyword>
<feature type="binding site" evidence="13">
    <location>
        <position position="76"/>
    </location>
    <ligand>
        <name>ATP</name>
        <dbReference type="ChEBI" id="CHEBI:30616"/>
    </ligand>
</feature>
<dbReference type="InterPro" id="IPR000719">
    <property type="entry name" value="Prot_kinase_dom"/>
</dbReference>
<keyword evidence="9 13" id="KW-0067">ATP-binding</keyword>
<dbReference type="SMART" id="SM00054">
    <property type="entry name" value="EFh"/>
    <property type="match status" value="4"/>
</dbReference>
<evidence type="ECO:0000256" key="15">
    <source>
        <dbReference type="SAM" id="MobiDB-lite"/>
    </source>
</evidence>
<keyword evidence="5" id="KW-0677">Repeat</keyword>
<evidence type="ECO:0000256" key="5">
    <source>
        <dbReference type="ARBA" id="ARBA00022737"/>
    </source>
</evidence>
<evidence type="ECO:0000256" key="11">
    <source>
        <dbReference type="ARBA" id="ARBA00047899"/>
    </source>
</evidence>
<comment type="caution">
    <text evidence="18">The sequence shown here is derived from an EMBL/GenBank/DDBJ whole genome shotgun (WGS) entry which is preliminary data.</text>
</comment>
<dbReference type="SUPFAM" id="SSF47473">
    <property type="entry name" value="EF-hand"/>
    <property type="match status" value="1"/>
</dbReference>
<evidence type="ECO:0000313" key="19">
    <source>
        <dbReference type="Proteomes" id="UP001605036"/>
    </source>
</evidence>
<keyword evidence="8" id="KW-0106">Calcium</keyword>
<evidence type="ECO:0000256" key="12">
    <source>
        <dbReference type="ARBA" id="ARBA00048679"/>
    </source>
</evidence>
<name>A0ABD1YVL5_9MARC</name>
<dbReference type="FunFam" id="1.10.510.10:FF:000178">
    <property type="entry name" value="Calcium-dependent protein kinase 5"/>
    <property type="match status" value="1"/>
</dbReference>
<evidence type="ECO:0000256" key="14">
    <source>
        <dbReference type="RuleBase" id="RU000304"/>
    </source>
</evidence>
<dbReference type="FunFam" id="1.10.238.10:FF:000015">
    <property type="entry name" value="Calcium-dependent protein kinase 1"/>
    <property type="match status" value="1"/>
</dbReference>
<dbReference type="EMBL" id="JBHFFA010000003">
    <property type="protein sequence ID" value="KAL2634710.1"/>
    <property type="molecule type" value="Genomic_DNA"/>
</dbReference>
<dbReference type="Gene3D" id="1.10.510.10">
    <property type="entry name" value="Transferase(Phosphotransferase) domain 1"/>
    <property type="match status" value="1"/>
</dbReference>
<dbReference type="InterPro" id="IPR018247">
    <property type="entry name" value="EF_Hand_1_Ca_BS"/>
</dbReference>
<evidence type="ECO:0000256" key="7">
    <source>
        <dbReference type="ARBA" id="ARBA00022777"/>
    </source>
</evidence>
<dbReference type="SUPFAM" id="SSF56112">
    <property type="entry name" value="Protein kinase-like (PK-like)"/>
    <property type="match status" value="1"/>
</dbReference>
<comment type="similarity">
    <text evidence="10">Belongs to the protein kinase superfamily. Ser/Thr protein kinase family. CDPK subfamily.</text>
</comment>
<dbReference type="InterPro" id="IPR011009">
    <property type="entry name" value="Kinase-like_dom_sf"/>
</dbReference>